<proteinExistence type="predicted"/>
<sequence>MRRPQLLNELQWVFFFNTFSSHFERSHVSVASHRGAMHAVIDPPYLYSNPGALSRPYH</sequence>
<dbReference type="Proteomes" id="UP000054007">
    <property type="component" value="Unassembled WGS sequence"/>
</dbReference>
<protein>
    <submittedName>
        <fullName evidence="1">Uncharacterized protein</fullName>
    </submittedName>
</protein>
<organism evidence="1 2">
    <name type="scientific">Cylindrobasidium torrendii FP15055 ss-10</name>
    <dbReference type="NCBI Taxonomy" id="1314674"/>
    <lineage>
        <taxon>Eukaryota</taxon>
        <taxon>Fungi</taxon>
        <taxon>Dikarya</taxon>
        <taxon>Basidiomycota</taxon>
        <taxon>Agaricomycotina</taxon>
        <taxon>Agaricomycetes</taxon>
        <taxon>Agaricomycetidae</taxon>
        <taxon>Agaricales</taxon>
        <taxon>Marasmiineae</taxon>
        <taxon>Physalacriaceae</taxon>
        <taxon>Cylindrobasidium</taxon>
    </lineage>
</organism>
<evidence type="ECO:0000313" key="2">
    <source>
        <dbReference type="Proteomes" id="UP000054007"/>
    </source>
</evidence>
<reference evidence="1 2" key="1">
    <citation type="journal article" date="2015" name="Fungal Genet. Biol.">
        <title>Evolution of novel wood decay mechanisms in Agaricales revealed by the genome sequences of Fistulina hepatica and Cylindrobasidium torrendii.</title>
        <authorList>
            <person name="Floudas D."/>
            <person name="Held B.W."/>
            <person name="Riley R."/>
            <person name="Nagy L.G."/>
            <person name="Koehler G."/>
            <person name="Ransdell A.S."/>
            <person name="Younus H."/>
            <person name="Chow J."/>
            <person name="Chiniquy J."/>
            <person name="Lipzen A."/>
            <person name="Tritt A."/>
            <person name="Sun H."/>
            <person name="Haridas S."/>
            <person name="LaButti K."/>
            <person name="Ohm R.A."/>
            <person name="Kues U."/>
            <person name="Blanchette R.A."/>
            <person name="Grigoriev I.V."/>
            <person name="Minto R.E."/>
            <person name="Hibbett D.S."/>
        </authorList>
    </citation>
    <scope>NUCLEOTIDE SEQUENCE [LARGE SCALE GENOMIC DNA]</scope>
    <source>
        <strain evidence="1 2">FP15055 ss-10</strain>
    </source>
</reference>
<dbReference type="AlphaFoldDB" id="A0A0D7BJ05"/>
<gene>
    <name evidence="1" type="ORF">CYLTODRAFT_419635</name>
</gene>
<name>A0A0D7BJ05_9AGAR</name>
<accession>A0A0D7BJ05</accession>
<dbReference type="EMBL" id="KN880466">
    <property type="protein sequence ID" value="KIY70543.1"/>
    <property type="molecule type" value="Genomic_DNA"/>
</dbReference>
<keyword evidence="2" id="KW-1185">Reference proteome</keyword>
<evidence type="ECO:0000313" key="1">
    <source>
        <dbReference type="EMBL" id="KIY70543.1"/>
    </source>
</evidence>